<name>A0A7W7EIN6_9HYPH</name>
<evidence type="ECO:0008006" key="4">
    <source>
        <dbReference type="Google" id="ProtNLM"/>
    </source>
</evidence>
<evidence type="ECO:0000256" key="1">
    <source>
        <dbReference type="SAM" id="MobiDB-lite"/>
    </source>
</evidence>
<dbReference type="EMBL" id="JACIIG010000002">
    <property type="protein sequence ID" value="MBB4566940.1"/>
    <property type="molecule type" value="Genomic_DNA"/>
</dbReference>
<accession>A0A7W7EIN6</accession>
<feature type="region of interest" description="Disordered" evidence="1">
    <location>
        <begin position="1"/>
        <end position="25"/>
    </location>
</feature>
<organism evidence="2 3">
    <name type="scientific">Rhizobium leucaenae</name>
    <dbReference type="NCBI Taxonomy" id="29450"/>
    <lineage>
        <taxon>Bacteria</taxon>
        <taxon>Pseudomonadati</taxon>
        <taxon>Pseudomonadota</taxon>
        <taxon>Alphaproteobacteria</taxon>
        <taxon>Hyphomicrobiales</taxon>
        <taxon>Rhizobiaceae</taxon>
        <taxon>Rhizobium/Agrobacterium group</taxon>
        <taxon>Rhizobium</taxon>
    </lineage>
</organism>
<evidence type="ECO:0000313" key="3">
    <source>
        <dbReference type="Proteomes" id="UP000543836"/>
    </source>
</evidence>
<evidence type="ECO:0000313" key="2">
    <source>
        <dbReference type="EMBL" id="MBB4566940.1"/>
    </source>
</evidence>
<proteinExistence type="predicted"/>
<gene>
    <name evidence="2" type="ORF">GGE60_001041</name>
</gene>
<dbReference type="InterPro" id="IPR021327">
    <property type="entry name" value="DUF2934"/>
</dbReference>
<reference evidence="2 3" key="1">
    <citation type="submission" date="2020-08" db="EMBL/GenBank/DDBJ databases">
        <title>Genomic Encyclopedia of Type Strains, Phase IV (KMG-V): Genome sequencing to study the core and pangenomes of soil and plant-associated prokaryotes.</title>
        <authorList>
            <person name="Whitman W."/>
        </authorList>
    </citation>
    <scope>NUCLEOTIDE SEQUENCE [LARGE SCALE GENOMIC DNA]</scope>
    <source>
        <strain evidence="2 3">SEMIA 492</strain>
    </source>
</reference>
<sequence>MADDIPTNSPTVDQSQVAEPATRDLEKEIRERAYAIWENEGRQEGRHLEHWERAERQINGEFHLDKTEIEGDDVPNLDALREAAREHTDAFLVKSDLEDAHIRTAAPGMREQP</sequence>
<feature type="compositionally biased region" description="Polar residues" evidence="1">
    <location>
        <begin position="1"/>
        <end position="17"/>
    </location>
</feature>
<dbReference type="GeneID" id="32530875"/>
<comment type="caution">
    <text evidence="2">The sequence shown here is derived from an EMBL/GenBank/DDBJ whole genome shotgun (WGS) entry which is preliminary data.</text>
</comment>
<dbReference type="Proteomes" id="UP000543836">
    <property type="component" value="Unassembled WGS sequence"/>
</dbReference>
<protein>
    <recommendedName>
        <fullName evidence="4">DUF2934 domain-containing protein</fullName>
    </recommendedName>
</protein>
<dbReference type="RefSeq" id="WP_081670173.1">
    <property type="nucleotide sequence ID" value="NZ_JACIIG010000002.1"/>
</dbReference>
<dbReference type="OrthoDB" id="8386901at2"/>
<dbReference type="AlphaFoldDB" id="A0A7W7EIN6"/>
<dbReference type="Pfam" id="PF11154">
    <property type="entry name" value="DUF2934"/>
    <property type="match status" value="1"/>
</dbReference>
<keyword evidence="3" id="KW-1185">Reference proteome</keyword>